<reference evidence="3 4" key="1">
    <citation type="submission" date="2020-08" db="EMBL/GenBank/DDBJ databases">
        <title>Cohnella phylogeny.</title>
        <authorList>
            <person name="Dunlap C."/>
        </authorList>
    </citation>
    <scope>NUCLEOTIDE SEQUENCE [LARGE SCALE GENOMIC DNA]</scope>
    <source>
        <strain evidence="3 4">CBP 2801</strain>
    </source>
</reference>
<evidence type="ECO:0000259" key="1">
    <source>
        <dbReference type="Pfam" id="PF01368"/>
    </source>
</evidence>
<dbReference type="Gene3D" id="3.10.310.30">
    <property type="match status" value="1"/>
</dbReference>
<dbReference type="InterPro" id="IPR001667">
    <property type="entry name" value="DDH_dom"/>
</dbReference>
<dbReference type="GO" id="GO:0003676">
    <property type="term" value="F:nucleic acid binding"/>
    <property type="evidence" value="ECO:0007669"/>
    <property type="project" value="InterPro"/>
</dbReference>
<keyword evidence="4" id="KW-1185">Reference proteome</keyword>
<feature type="domain" description="DHHA1" evidence="2">
    <location>
        <begin position="236"/>
        <end position="324"/>
    </location>
</feature>
<gene>
    <name evidence="3" type="ORF">H7C18_18440</name>
</gene>
<dbReference type="Proteomes" id="UP000564644">
    <property type="component" value="Unassembled WGS sequence"/>
</dbReference>
<evidence type="ECO:0000313" key="4">
    <source>
        <dbReference type="Proteomes" id="UP000564644"/>
    </source>
</evidence>
<proteinExistence type="predicted"/>
<sequence length="328" mass="35456">MMRERELDEAAAYVRERDDFLVVSHVQPDGDAISSTVAIGWLLDKLGKSFAMYNEGPVPRRLGYLWNSGDIATAAEGTPARRFRNVIAVDCADFARCGSAKERFAEDAELLNIDHHSTNDAYGRTNLIVPDAASTTEIVFRLIERMGISLDPAAATALYTGLLTDTGGFRYANTSPDVLKVAARLLDAGAEGPMLAETLLERMSMNQARMLQRTLPRLAFSDDQRIGWLWVTVEDLSETGASNEDLEGLVNYPRNVDGVEVGLLFKQLVPGSVKISLRSTGKVDVAAVAQRFGGGGHVRAAGCKLDADLPEAIERVVTAVQEALGDAG</sequence>
<dbReference type="Pfam" id="PF01368">
    <property type="entry name" value="DHH"/>
    <property type="match status" value="1"/>
</dbReference>
<dbReference type="InterPro" id="IPR003156">
    <property type="entry name" value="DHHA1_dom"/>
</dbReference>
<dbReference type="RefSeq" id="WP_185130563.1">
    <property type="nucleotide sequence ID" value="NZ_JACJVO010000022.1"/>
</dbReference>
<evidence type="ECO:0000313" key="3">
    <source>
        <dbReference type="EMBL" id="MBB6732898.1"/>
    </source>
</evidence>
<dbReference type="AlphaFoldDB" id="A0A7X0SMT6"/>
<dbReference type="PANTHER" id="PTHR47618:SF1">
    <property type="entry name" value="BIFUNCTIONAL OLIGORIBONUCLEASE AND PAP PHOSPHATASE NRNA"/>
    <property type="match status" value="1"/>
</dbReference>
<accession>A0A7X0SMT6</accession>
<comment type="caution">
    <text evidence="3">The sequence shown here is derived from an EMBL/GenBank/DDBJ whole genome shotgun (WGS) entry which is preliminary data.</text>
</comment>
<dbReference type="Gene3D" id="3.90.1640.10">
    <property type="entry name" value="inorganic pyrophosphatase (n-terminal core)"/>
    <property type="match status" value="1"/>
</dbReference>
<dbReference type="InterPro" id="IPR038763">
    <property type="entry name" value="DHH_sf"/>
</dbReference>
<feature type="domain" description="DDH" evidence="1">
    <location>
        <begin position="20"/>
        <end position="161"/>
    </location>
</feature>
<dbReference type="PANTHER" id="PTHR47618">
    <property type="entry name" value="BIFUNCTIONAL OLIGORIBONUCLEASE AND PAP PHOSPHATASE NRNA"/>
    <property type="match status" value="1"/>
</dbReference>
<name>A0A7X0SMT6_9BACL</name>
<dbReference type="SUPFAM" id="SSF64182">
    <property type="entry name" value="DHH phosphoesterases"/>
    <property type="match status" value="1"/>
</dbReference>
<dbReference type="EMBL" id="JACJVO010000022">
    <property type="protein sequence ID" value="MBB6732898.1"/>
    <property type="molecule type" value="Genomic_DNA"/>
</dbReference>
<organism evidence="3 4">
    <name type="scientific">Cohnella zeiphila</name>
    <dbReference type="NCBI Taxonomy" id="2761120"/>
    <lineage>
        <taxon>Bacteria</taxon>
        <taxon>Bacillati</taxon>
        <taxon>Bacillota</taxon>
        <taxon>Bacilli</taxon>
        <taxon>Bacillales</taxon>
        <taxon>Paenibacillaceae</taxon>
        <taxon>Cohnella</taxon>
    </lineage>
</organism>
<evidence type="ECO:0000259" key="2">
    <source>
        <dbReference type="Pfam" id="PF02272"/>
    </source>
</evidence>
<protein>
    <submittedName>
        <fullName evidence="3">Bifunctional oligoribonuclease/PAP phosphatase NrnA</fullName>
    </submittedName>
</protein>
<dbReference type="Pfam" id="PF02272">
    <property type="entry name" value="DHHA1"/>
    <property type="match status" value="1"/>
</dbReference>
<dbReference type="InterPro" id="IPR051319">
    <property type="entry name" value="Oligoribo/pAp-PDE_c-di-AMP_PDE"/>
</dbReference>